<dbReference type="CDD" id="cd00085">
    <property type="entry name" value="HNHc"/>
    <property type="match status" value="1"/>
</dbReference>
<protein>
    <submittedName>
        <fullName evidence="1">Putative homing endonuclease</fullName>
    </submittedName>
</protein>
<dbReference type="GeneID" id="65113228"/>
<dbReference type="KEGG" id="vg:65113228"/>
<keyword evidence="2" id="KW-1185">Reference proteome</keyword>
<dbReference type="InterPro" id="IPR003615">
    <property type="entry name" value="HNH_nuc"/>
</dbReference>
<reference evidence="1 2" key="1">
    <citation type="submission" date="2018-04" db="EMBL/GenBank/DDBJ databases">
        <title>Complete genome sequences of new Aeromonas and Pseudomonas phages promising in phage therapy dedicated to aquaculture.</title>
        <authorList>
            <person name="Kolsut J."/>
            <person name="Wojcik E."/>
            <person name="Wojtasik A."/>
            <person name="Dastych J."/>
        </authorList>
    </citation>
    <scope>NUCLEOTIDE SEQUENCE [LARGE SCALE GENOMIC DNA]</scope>
</reference>
<evidence type="ECO:0000313" key="1">
    <source>
        <dbReference type="EMBL" id="AWH14856.1"/>
    </source>
</evidence>
<organism evidence="1 2">
    <name type="scientific">Aeromonas phage 50AhydR13PP</name>
    <dbReference type="NCBI Taxonomy" id="2163978"/>
    <lineage>
        <taxon>Viruses</taxon>
        <taxon>Duplodnaviria</taxon>
        <taxon>Heunggongvirae</taxon>
        <taxon>Uroviricota</taxon>
        <taxon>Caudoviricetes</taxon>
        <taxon>Pantevenvirales</taxon>
        <taxon>Straboviridae</taxon>
        <taxon>Tulanevirus</taxon>
        <taxon>Tulanevirus 50ahydr13pp</taxon>
    </lineage>
</organism>
<dbReference type="GO" id="GO:0004519">
    <property type="term" value="F:endonuclease activity"/>
    <property type="evidence" value="ECO:0007669"/>
    <property type="project" value="UniProtKB-KW"/>
</dbReference>
<keyword evidence="1" id="KW-0255">Endonuclease</keyword>
<accession>A0A2S1PE61</accession>
<sequence>MGSSKNTDMNYQRIYDELISRARHRPSPTPKERHHIVMRSLGGTDEESNLVDLTPREHFIAHVLLAKISPCKETIFAFNRMSMHGNSKLYQSLRNMHSKIVSDWSRKLMRDHVVVKLKATGKAVQIKKTEYYDNIHLYVGLNYGNRYEIDKIKGMAPYRNKSGDVLYLHKTDARVLSEEFKGINAWNPERTRKATIAAAEKIKSLPWYRMPKIDKSIVFALDVYDWFVLYYNENHPKKTGLSRCIKEIGINPTSTKYLNRLFRKYKDGYNPYSDKEFVEFINECKSS</sequence>
<evidence type="ECO:0000313" key="2">
    <source>
        <dbReference type="Proteomes" id="UP000246321"/>
    </source>
</evidence>
<proteinExistence type="predicted"/>
<keyword evidence="1" id="KW-0378">Hydrolase</keyword>
<dbReference type="EMBL" id="MH179476">
    <property type="protein sequence ID" value="AWH14856.1"/>
    <property type="molecule type" value="Genomic_DNA"/>
</dbReference>
<name>A0A2S1PE61_9CAUD</name>
<keyword evidence="1" id="KW-0540">Nuclease</keyword>
<dbReference type="RefSeq" id="YP_010095592.1">
    <property type="nucleotide sequence ID" value="NC_055746.1"/>
</dbReference>
<dbReference type="Proteomes" id="UP000246321">
    <property type="component" value="Segment"/>
</dbReference>